<keyword evidence="2" id="KW-1185">Reference proteome</keyword>
<sequence length="127" mass="13930">MKHPSASTGDNSSPQETATHFSCPICSLGLSFSSGLKRQLVGHKRNSTAHLVHLINATGFKGRNYAAQCNSQIGLSQHRRRAHPAEYNDEKLASRLQSQYNWSKLEDAKLVSTASGIVCQTYVNISE</sequence>
<dbReference type="EMBL" id="JTDE01005383">
    <property type="protein sequence ID" value="KAF7249907.1"/>
    <property type="molecule type" value="Genomic_DNA"/>
</dbReference>
<dbReference type="OrthoDB" id="3565419at2759"/>
<proteinExistence type="predicted"/>
<evidence type="ECO:0000313" key="2">
    <source>
        <dbReference type="Proteomes" id="UP000822476"/>
    </source>
</evidence>
<protein>
    <submittedName>
        <fullName evidence="1">Uncharacterized protein</fullName>
    </submittedName>
</protein>
<comment type="caution">
    <text evidence="1">The sequence shown here is derived from an EMBL/GenBank/DDBJ whole genome shotgun (WGS) entry which is preliminary data.</text>
</comment>
<evidence type="ECO:0000313" key="1">
    <source>
        <dbReference type="EMBL" id="KAF7249907.1"/>
    </source>
</evidence>
<accession>A0A8S9YQI2</accession>
<dbReference type="Proteomes" id="UP000822476">
    <property type="component" value="Unassembled WGS sequence"/>
</dbReference>
<name>A0A8S9YQI2_9TREM</name>
<organism evidence="1 2">
    <name type="scientific">Paragonimus skrjabini miyazakii</name>
    <dbReference type="NCBI Taxonomy" id="59628"/>
    <lineage>
        <taxon>Eukaryota</taxon>
        <taxon>Metazoa</taxon>
        <taxon>Spiralia</taxon>
        <taxon>Lophotrochozoa</taxon>
        <taxon>Platyhelminthes</taxon>
        <taxon>Trematoda</taxon>
        <taxon>Digenea</taxon>
        <taxon>Plagiorchiida</taxon>
        <taxon>Troglotremata</taxon>
        <taxon>Troglotrematidae</taxon>
        <taxon>Paragonimus</taxon>
    </lineage>
</organism>
<gene>
    <name evidence="1" type="ORF">EG68_09258</name>
</gene>
<reference evidence="1" key="1">
    <citation type="submission" date="2019-07" db="EMBL/GenBank/DDBJ databases">
        <title>Annotation for the trematode Paragonimus miyazaki's.</title>
        <authorList>
            <person name="Choi Y.-J."/>
        </authorList>
    </citation>
    <scope>NUCLEOTIDE SEQUENCE</scope>
    <source>
        <strain evidence="1">Japan</strain>
    </source>
</reference>
<dbReference type="AlphaFoldDB" id="A0A8S9YQI2"/>